<dbReference type="EMBL" id="CAJVPV010000648">
    <property type="protein sequence ID" value="CAG8467356.1"/>
    <property type="molecule type" value="Genomic_DNA"/>
</dbReference>
<gene>
    <name evidence="2" type="ORF">AMORRO_LOCUS1692</name>
</gene>
<evidence type="ECO:0000313" key="3">
    <source>
        <dbReference type="Proteomes" id="UP000789342"/>
    </source>
</evidence>
<proteinExistence type="predicted"/>
<protein>
    <submittedName>
        <fullName evidence="2">14022_t:CDS:1</fullName>
    </submittedName>
</protein>
<organism evidence="2 3">
    <name type="scientific">Acaulospora morrowiae</name>
    <dbReference type="NCBI Taxonomy" id="94023"/>
    <lineage>
        <taxon>Eukaryota</taxon>
        <taxon>Fungi</taxon>
        <taxon>Fungi incertae sedis</taxon>
        <taxon>Mucoromycota</taxon>
        <taxon>Glomeromycotina</taxon>
        <taxon>Glomeromycetes</taxon>
        <taxon>Diversisporales</taxon>
        <taxon>Acaulosporaceae</taxon>
        <taxon>Acaulospora</taxon>
    </lineage>
</organism>
<evidence type="ECO:0000313" key="2">
    <source>
        <dbReference type="EMBL" id="CAG8467356.1"/>
    </source>
</evidence>
<dbReference type="Proteomes" id="UP000789342">
    <property type="component" value="Unassembled WGS sequence"/>
</dbReference>
<evidence type="ECO:0000256" key="1">
    <source>
        <dbReference type="SAM" id="MobiDB-lite"/>
    </source>
</evidence>
<dbReference type="OrthoDB" id="2253354at2759"/>
<sequence length="85" mass="9960">MKYQEYQDKMDLKVEKLEDIIRRLRNGENVDEDILAYKKFYDPLSSVGIPDKDHAIKDNDIKPANTQNITSTDDRTTKKLSSVWI</sequence>
<feature type="region of interest" description="Disordered" evidence="1">
    <location>
        <begin position="54"/>
        <end position="85"/>
    </location>
</feature>
<dbReference type="AlphaFoldDB" id="A0A9N8Z5L2"/>
<keyword evidence="3" id="KW-1185">Reference proteome</keyword>
<name>A0A9N8Z5L2_9GLOM</name>
<accession>A0A9N8Z5L2</accession>
<comment type="caution">
    <text evidence="2">The sequence shown here is derived from an EMBL/GenBank/DDBJ whole genome shotgun (WGS) entry which is preliminary data.</text>
</comment>
<reference evidence="2" key="1">
    <citation type="submission" date="2021-06" db="EMBL/GenBank/DDBJ databases">
        <authorList>
            <person name="Kallberg Y."/>
            <person name="Tangrot J."/>
            <person name="Rosling A."/>
        </authorList>
    </citation>
    <scope>NUCLEOTIDE SEQUENCE</scope>
    <source>
        <strain evidence="2">CL551</strain>
    </source>
</reference>